<evidence type="ECO:0000256" key="1">
    <source>
        <dbReference type="SAM" id="MobiDB-lite"/>
    </source>
</evidence>
<evidence type="ECO:0000313" key="2">
    <source>
        <dbReference type="EMBL" id="KAH1114022.1"/>
    </source>
</evidence>
<feature type="region of interest" description="Disordered" evidence="1">
    <location>
        <begin position="154"/>
        <end position="195"/>
    </location>
</feature>
<dbReference type="AlphaFoldDB" id="A0A9D3W6Y7"/>
<dbReference type="EMBL" id="JAIQCV010000003">
    <property type="protein sequence ID" value="KAH1114022.1"/>
    <property type="molecule type" value="Genomic_DNA"/>
</dbReference>
<sequence length="195" mass="21564">MGKRVQLGMLSVQLTGKLTQLDAFFYHLYRKVDTEVDTKGFLSGKRMFQHSKGQTRVNVTLVIVINGLSSHLLHYNSRSPLKSPPTSTTMYKLFDVKGKLEVVISFHCSSENVVIELYVEFVEADGSDPSSTTIAANIGSDEGTSNLLVKVDNEDAYEEKGVNEKEDTAKEEDVGEEKGVADVVDRSESDLDPIQ</sequence>
<accession>A0A9D3W6Y7</accession>
<protein>
    <submittedName>
        <fullName evidence="2">Uncharacterized protein</fullName>
    </submittedName>
</protein>
<feature type="compositionally biased region" description="Basic and acidic residues" evidence="1">
    <location>
        <begin position="158"/>
        <end position="189"/>
    </location>
</feature>
<comment type="caution">
    <text evidence="2">The sequence shown here is derived from an EMBL/GenBank/DDBJ whole genome shotgun (WGS) entry which is preliminary data.</text>
</comment>
<reference evidence="2 3" key="1">
    <citation type="journal article" date="2021" name="Plant Biotechnol. J.">
        <title>Multi-omics assisted identification of the key and species-specific regulatory components of drought-tolerant mechanisms in Gossypium stocksii.</title>
        <authorList>
            <person name="Yu D."/>
            <person name="Ke L."/>
            <person name="Zhang D."/>
            <person name="Wu Y."/>
            <person name="Sun Y."/>
            <person name="Mei J."/>
            <person name="Sun J."/>
            <person name="Sun Y."/>
        </authorList>
    </citation>
    <scope>NUCLEOTIDE SEQUENCE [LARGE SCALE GENOMIC DNA]</scope>
    <source>
        <strain evidence="3">cv. E1</strain>
        <tissue evidence="2">Leaf</tissue>
    </source>
</reference>
<evidence type="ECO:0000313" key="3">
    <source>
        <dbReference type="Proteomes" id="UP000828251"/>
    </source>
</evidence>
<dbReference type="Proteomes" id="UP000828251">
    <property type="component" value="Unassembled WGS sequence"/>
</dbReference>
<name>A0A9D3W6Y7_9ROSI</name>
<gene>
    <name evidence="2" type="ORF">J1N35_007400</name>
</gene>
<keyword evidence="3" id="KW-1185">Reference proteome</keyword>
<organism evidence="2 3">
    <name type="scientific">Gossypium stocksii</name>
    <dbReference type="NCBI Taxonomy" id="47602"/>
    <lineage>
        <taxon>Eukaryota</taxon>
        <taxon>Viridiplantae</taxon>
        <taxon>Streptophyta</taxon>
        <taxon>Embryophyta</taxon>
        <taxon>Tracheophyta</taxon>
        <taxon>Spermatophyta</taxon>
        <taxon>Magnoliopsida</taxon>
        <taxon>eudicotyledons</taxon>
        <taxon>Gunneridae</taxon>
        <taxon>Pentapetalae</taxon>
        <taxon>rosids</taxon>
        <taxon>malvids</taxon>
        <taxon>Malvales</taxon>
        <taxon>Malvaceae</taxon>
        <taxon>Malvoideae</taxon>
        <taxon>Gossypium</taxon>
    </lineage>
</organism>
<proteinExistence type="predicted"/>